<dbReference type="Proteomes" id="UP000005336">
    <property type="component" value="Unassembled WGS sequence"/>
</dbReference>
<keyword evidence="4" id="KW-0573">Peptidoglycan synthesis</keyword>
<dbReference type="AlphaFoldDB" id="G4CQR0"/>
<dbReference type="PANTHER" id="PTHR36174">
    <property type="entry name" value="LIPID II:GLYCINE GLYCYLTRANSFERASE"/>
    <property type="match status" value="1"/>
</dbReference>
<dbReference type="RefSeq" id="WP_009116561.1">
    <property type="nucleotide sequence ID" value="NZ_JH165159.1"/>
</dbReference>
<evidence type="ECO:0000313" key="8">
    <source>
        <dbReference type="EMBL" id="EGZ46162.1"/>
    </source>
</evidence>
<evidence type="ECO:0000256" key="5">
    <source>
        <dbReference type="ARBA" id="ARBA00023315"/>
    </source>
</evidence>
<keyword evidence="6" id="KW-0961">Cell wall biogenesis/degradation</keyword>
<evidence type="ECO:0000313" key="9">
    <source>
        <dbReference type="Proteomes" id="UP000005336"/>
    </source>
</evidence>
<dbReference type="GO" id="GO:0016755">
    <property type="term" value="F:aminoacyltransferase activity"/>
    <property type="evidence" value="ECO:0007669"/>
    <property type="project" value="InterPro"/>
</dbReference>
<dbReference type="HOGENOM" id="CLU_055609_0_0_4"/>
<comment type="similarity">
    <text evidence="1">Belongs to the FemABX family.</text>
</comment>
<dbReference type="Pfam" id="PF13480">
    <property type="entry name" value="Acetyltransf_6"/>
    <property type="match status" value="1"/>
</dbReference>
<dbReference type="GO" id="GO:0008360">
    <property type="term" value="P:regulation of cell shape"/>
    <property type="evidence" value="ECO:0007669"/>
    <property type="project" value="UniProtKB-KW"/>
</dbReference>
<comment type="caution">
    <text evidence="8">The sequence shown here is derived from an EMBL/GenBank/DDBJ whole genome shotgun (WGS) entry which is preliminary data.</text>
</comment>
<dbReference type="Gene3D" id="3.40.630.30">
    <property type="match status" value="1"/>
</dbReference>
<evidence type="ECO:0000256" key="3">
    <source>
        <dbReference type="ARBA" id="ARBA00022960"/>
    </source>
</evidence>
<dbReference type="GO" id="GO:0071555">
    <property type="term" value="P:cell wall organization"/>
    <property type="evidence" value="ECO:0007669"/>
    <property type="project" value="UniProtKB-KW"/>
</dbReference>
<dbReference type="EMBL" id="AGAZ01000051">
    <property type="protein sequence ID" value="EGZ46162.1"/>
    <property type="molecule type" value="Genomic_DNA"/>
</dbReference>
<dbReference type="PROSITE" id="PS51191">
    <property type="entry name" value="FEMABX"/>
    <property type="match status" value="1"/>
</dbReference>
<dbReference type="SUPFAM" id="SSF55729">
    <property type="entry name" value="Acyl-CoA N-acyltransferases (Nat)"/>
    <property type="match status" value="1"/>
</dbReference>
<dbReference type="InterPro" id="IPR050644">
    <property type="entry name" value="PG_Glycine_Bridge_Synth"/>
</dbReference>
<dbReference type="PATRIC" id="fig|1030841.3.peg.1403"/>
<evidence type="ECO:0000259" key="7">
    <source>
        <dbReference type="Pfam" id="PF13480"/>
    </source>
</evidence>
<keyword evidence="9" id="KW-1185">Reference proteome</keyword>
<sequence length="348" mass="40369">MTLIEICIQDNELWDKTIRSFPVYEPFYLNAYVKASAGHSKDSQPILLFYENGDVRAATVILRRDIALSQPFCGKIPENTYFDLSSPYGYGGFLYNTDSFSDEVQKAYNQYCLEKGYVCEFLRFNLFTDYAQHYDGYAVSPMVNVVCDLSGSWEDVFGRYQGKTRQKVRKIQKSGWSVRVGNTKEDIDTFLPVYYDTMDRNDARSIYYFNKEFFETLHELGDPIYYFFAEKEGKVGAVNLLIGGNENTYCFLSSTSREFLKESPNYLLMSEMIAWSHANGFKRFVIGGGYGSNDDLLRFKKGFAPEGLYDFYIGNKIFNQEIYNKLLEIRREAGELDENSHFFPLYRA</sequence>
<keyword evidence="3" id="KW-0133">Cell shape</keyword>
<dbReference type="InterPro" id="IPR038740">
    <property type="entry name" value="BioF2-like_GNAT_dom"/>
</dbReference>
<evidence type="ECO:0000256" key="2">
    <source>
        <dbReference type="ARBA" id="ARBA00022679"/>
    </source>
</evidence>
<keyword evidence="5" id="KW-0012">Acyltransferase</keyword>
<accession>G4CQR0</accession>
<name>G4CQR0_9NEIS</name>
<reference evidence="8 9" key="1">
    <citation type="submission" date="2011-06" db="EMBL/GenBank/DDBJ databases">
        <authorList>
            <person name="Muzny D."/>
            <person name="Qin X."/>
            <person name="Deng J."/>
            <person name="Jiang H."/>
            <person name="Liu Y."/>
            <person name="Qu J."/>
            <person name="Song X.-Z."/>
            <person name="Zhang L."/>
            <person name="Thornton R."/>
            <person name="Coyle M."/>
            <person name="Francisco L."/>
            <person name="Jackson L."/>
            <person name="Javaid M."/>
            <person name="Korchina V."/>
            <person name="Kovar C."/>
            <person name="Mata R."/>
            <person name="Mathew T."/>
            <person name="Ngo R."/>
            <person name="Nguyen L."/>
            <person name="Nguyen N."/>
            <person name="Okwuonu G."/>
            <person name="Ongeri F."/>
            <person name="Pham C."/>
            <person name="Simmons D."/>
            <person name="Wilczek-Boney K."/>
            <person name="Hale W."/>
            <person name="Jakkamsetti A."/>
            <person name="Pham P."/>
            <person name="Ruth R."/>
            <person name="San Lucas F."/>
            <person name="Warren J."/>
            <person name="Zhang J."/>
            <person name="Zhao Z."/>
            <person name="Zhou C."/>
            <person name="Zhu D."/>
            <person name="Lee S."/>
            <person name="Bess C."/>
            <person name="Blankenburg K."/>
            <person name="Forbes L."/>
            <person name="Fu Q."/>
            <person name="Gubbala S."/>
            <person name="Hirani K."/>
            <person name="Jayaseelan J.C."/>
            <person name="Lara F."/>
            <person name="Munidasa M."/>
            <person name="Palculict T."/>
            <person name="Patil S."/>
            <person name="Pu L.-L."/>
            <person name="Saada N."/>
            <person name="Tang L."/>
            <person name="Weissenberger G."/>
            <person name="Zhu Y."/>
            <person name="Hemphill L."/>
            <person name="Shang Y."/>
            <person name="Youmans B."/>
            <person name="Ayvaz T."/>
            <person name="Ross M."/>
            <person name="Santibanez J."/>
            <person name="Aqrawi P."/>
            <person name="Gross S."/>
            <person name="Joshi V."/>
            <person name="Fowler G."/>
            <person name="Nazareth L."/>
            <person name="Reid J."/>
            <person name="Worley K."/>
            <person name="Petrosino J."/>
            <person name="Highlander S."/>
            <person name="Gibbs R."/>
        </authorList>
    </citation>
    <scope>NUCLEOTIDE SEQUENCE [LARGE SCALE GENOMIC DNA]</scope>
    <source>
        <strain evidence="8 9">9715</strain>
    </source>
</reference>
<evidence type="ECO:0000256" key="4">
    <source>
        <dbReference type="ARBA" id="ARBA00022984"/>
    </source>
</evidence>
<keyword evidence="2" id="KW-0808">Transferase</keyword>
<proteinExistence type="inferred from homology"/>
<protein>
    <recommendedName>
        <fullName evidence="7">BioF2-like acetyltransferase domain-containing protein</fullName>
    </recommendedName>
</protein>
<dbReference type="GO" id="GO:0009252">
    <property type="term" value="P:peptidoglycan biosynthetic process"/>
    <property type="evidence" value="ECO:0007669"/>
    <property type="project" value="UniProtKB-KW"/>
</dbReference>
<organism evidence="8 9">
    <name type="scientific">Neisseria wadsworthii 9715</name>
    <dbReference type="NCBI Taxonomy" id="1030841"/>
    <lineage>
        <taxon>Bacteria</taxon>
        <taxon>Pseudomonadati</taxon>
        <taxon>Pseudomonadota</taxon>
        <taxon>Betaproteobacteria</taxon>
        <taxon>Neisseriales</taxon>
        <taxon>Neisseriaceae</taxon>
        <taxon>Neisseria</taxon>
    </lineage>
</organism>
<evidence type="ECO:0000256" key="1">
    <source>
        <dbReference type="ARBA" id="ARBA00009943"/>
    </source>
</evidence>
<dbReference type="PANTHER" id="PTHR36174:SF1">
    <property type="entry name" value="LIPID II:GLYCINE GLYCYLTRANSFERASE"/>
    <property type="match status" value="1"/>
</dbReference>
<dbReference type="OrthoDB" id="9785911at2"/>
<dbReference type="InterPro" id="IPR003447">
    <property type="entry name" value="FEMABX"/>
</dbReference>
<feature type="domain" description="BioF2-like acetyltransferase" evidence="7">
    <location>
        <begin position="163"/>
        <end position="290"/>
    </location>
</feature>
<evidence type="ECO:0000256" key="6">
    <source>
        <dbReference type="ARBA" id="ARBA00023316"/>
    </source>
</evidence>
<dbReference type="InterPro" id="IPR016181">
    <property type="entry name" value="Acyl_CoA_acyltransferase"/>
</dbReference>
<gene>
    <name evidence="8" type="ORF">HMPREF9370_1420</name>
</gene>
<dbReference type="STRING" id="1030841.HMPREF9370_1420"/>